<dbReference type="InterPro" id="IPR018499">
    <property type="entry name" value="Tetraspanin/Peripherin"/>
</dbReference>
<accession>A0A816H3M5</accession>
<dbReference type="SUPFAM" id="SSF48652">
    <property type="entry name" value="Tetraspanin"/>
    <property type="match status" value="1"/>
</dbReference>
<dbReference type="InterPro" id="IPR003599">
    <property type="entry name" value="Ig_sub"/>
</dbReference>
<keyword evidence="2 5" id="KW-0812">Transmembrane</keyword>
<proteinExistence type="predicted"/>
<dbReference type="Gene3D" id="2.60.40.10">
    <property type="entry name" value="Immunoglobulins"/>
    <property type="match status" value="1"/>
</dbReference>
<gene>
    <name evidence="7" type="ORF">KQP761_LOCUS36559</name>
</gene>
<dbReference type="CDD" id="cd00096">
    <property type="entry name" value="Ig"/>
    <property type="match status" value="1"/>
</dbReference>
<feature type="transmembrane region" description="Helical" evidence="5">
    <location>
        <begin position="65"/>
        <end position="87"/>
    </location>
</feature>
<dbReference type="InterPro" id="IPR013783">
    <property type="entry name" value="Ig-like_fold"/>
</dbReference>
<organism evidence="7 8">
    <name type="scientific">Rotaria magnacalcarata</name>
    <dbReference type="NCBI Taxonomy" id="392030"/>
    <lineage>
        <taxon>Eukaryota</taxon>
        <taxon>Metazoa</taxon>
        <taxon>Spiralia</taxon>
        <taxon>Gnathifera</taxon>
        <taxon>Rotifera</taxon>
        <taxon>Eurotatoria</taxon>
        <taxon>Bdelloidea</taxon>
        <taxon>Philodinida</taxon>
        <taxon>Philodinidae</taxon>
        <taxon>Rotaria</taxon>
    </lineage>
</organism>
<dbReference type="PANTHER" id="PTHR19282:SF417">
    <property type="entry name" value="TETRASPANIN TSPA-RELATED"/>
    <property type="match status" value="1"/>
</dbReference>
<keyword evidence="4 5" id="KW-0472">Membrane</keyword>
<feature type="transmembrane region" description="Helical" evidence="5">
    <location>
        <begin position="12"/>
        <end position="40"/>
    </location>
</feature>
<feature type="domain" description="Immunoglobulin" evidence="6">
    <location>
        <begin position="295"/>
        <end position="472"/>
    </location>
</feature>
<evidence type="ECO:0000313" key="8">
    <source>
        <dbReference type="Proteomes" id="UP000663834"/>
    </source>
</evidence>
<protein>
    <recommendedName>
        <fullName evidence="6">Immunoglobulin domain-containing protein</fullName>
    </recommendedName>
</protein>
<evidence type="ECO:0000256" key="1">
    <source>
        <dbReference type="ARBA" id="ARBA00004141"/>
    </source>
</evidence>
<evidence type="ECO:0000313" key="7">
    <source>
        <dbReference type="EMBL" id="CAF1680929.1"/>
    </source>
</evidence>
<feature type="transmembrane region" description="Helical" evidence="5">
    <location>
        <begin position="99"/>
        <end position="122"/>
    </location>
</feature>
<dbReference type="AlphaFoldDB" id="A0A816H3M5"/>
<comment type="subcellular location">
    <subcellularLocation>
        <location evidence="1">Membrane</location>
        <topology evidence="1">Multi-pass membrane protein</topology>
    </subcellularLocation>
</comment>
<feature type="transmembrane region" description="Helical" evidence="5">
    <location>
        <begin position="263"/>
        <end position="291"/>
    </location>
</feature>
<dbReference type="OrthoDB" id="9987767at2759"/>
<dbReference type="EMBL" id="CAJNOW010020699">
    <property type="protein sequence ID" value="CAF1680929.1"/>
    <property type="molecule type" value="Genomic_DNA"/>
</dbReference>
<dbReference type="PANTHER" id="PTHR19282">
    <property type="entry name" value="TETRASPANIN"/>
    <property type="match status" value="1"/>
</dbReference>
<comment type="caution">
    <text evidence="7">The sequence shown here is derived from an EMBL/GenBank/DDBJ whole genome shotgun (WGS) entry which is preliminary data.</text>
</comment>
<evidence type="ECO:0000256" key="2">
    <source>
        <dbReference type="ARBA" id="ARBA00022692"/>
    </source>
</evidence>
<dbReference type="InterPro" id="IPR036179">
    <property type="entry name" value="Ig-like_dom_sf"/>
</dbReference>
<dbReference type="GO" id="GO:0016020">
    <property type="term" value="C:membrane"/>
    <property type="evidence" value="ECO:0007669"/>
    <property type="project" value="UniProtKB-SubCell"/>
</dbReference>
<dbReference type="SUPFAM" id="SSF48726">
    <property type="entry name" value="Immunoglobulin"/>
    <property type="match status" value="1"/>
</dbReference>
<dbReference type="Pfam" id="PF00335">
    <property type="entry name" value="Tetraspanin"/>
    <property type="match status" value="1"/>
</dbReference>
<name>A0A816H3M5_9BILA</name>
<evidence type="ECO:0000256" key="5">
    <source>
        <dbReference type="SAM" id="Phobius"/>
    </source>
</evidence>
<dbReference type="InterPro" id="IPR008952">
    <property type="entry name" value="Tetraspanin_EC2_sf"/>
</dbReference>
<evidence type="ECO:0000256" key="3">
    <source>
        <dbReference type="ARBA" id="ARBA00022989"/>
    </source>
</evidence>
<dbReference type="PRINTS" id="PR00259">
    <property type="entry name" value="TMFOUR"/>
</dbReference>
<evidence type="ECO:0000259" key="6">
    <source>
        <dbReference type="SMART" id="SM00409"/>
    </source>
</evidence>
<dbReference type="Gene3D" id="1.10.1450.10">
    <property type="entry name" value="Tetraspanin"/>
    <property type="match status" value="1"/>
</dbReference>
<dbReference type="Proteomes" id="UP000663834">
    <property type="component" value="Unassembled WGS sequence"/>
</dbReference>
<evidence type="ECO:0000256" key="4">
    <source>
        <dbReference type="ARBA" id="ARBA00023136"/>
    </source>
</evidence>
<reference evidence="7" key="1">
    <citation type="submission" date="2021-02" db="EMBL/GenBank/DDBJ databases">
        <authorList>
            <person name="Nowell W R."/>
        </authorList>
    </citation>
    <scope>NUCLEOTIDE SEQUENCE</scope>
</reference>
<dbReference type="SMART" id="SM00409">
    <property type="entry name" value="IG"/>
    <property type="match status" value="2"/>
</dbReference>
<keyword evidence="3 5" id="KW-1133">Transmembrane helix</keyword>
<feature type="domain" description="Immunoglobulin" evidence="6">
    <location>
        <begin position="482"/>
        <end position="565"/>
    </location>
</feature>
<sequence>MGHGGMSCGMKTMRFVIVLFNFFFFLIGLALIALGIYVLVDPSLKKIKAILPISSDPAVEQGLSYLEVIAIVLFVLGFILLIIGFLGCCGAMKQVKIFLIIYALVVAIIILFEIAITIYFVAFKSQFRRTITPKLIDAIRDKYEGPLGLQSNSSLPKPPAISIALDFIMYNLKCCGIDNKTDFNQTKNWNRTNPWSASMGVHASNFTYPLTCCNIGNRFTQDWTIMPFDKLESVAYCAINGTDIYDIGCYDKVMNLIDSAKTWIIVAAVIVLVIELIAFIVALALCCRFIIWHFKPKQFVQTGSRFEQTCEINRPLTNSEHISWILYNYNGEIHKFDNASLIIDSFEINNEGIAICQIKDNSEIIVDEKFFFITNDPSELIDSHFEGYEQTLIDTDINYTNRQCGPDVNINYTKEDIADFHIDFVQHYERVRQHSNLIKFQHVKHENEGYYECIVRLHNGLVGVQVFFLSVGGGPRQLSNRETHIYSEINDSITLLCPIFSALPARFTFLIPNKAVPDTSSLTRYDYLRIKHVSNLHSGMYICRVTANGGNEGYSLKSSLYLDVYGPPEYAEPYKNEYVFLLIKKNVDSVVRCSINANPIANYQWLPGDVQVLENEENLSDKSDYIIAANNNDAVGSNKTMTCMAKNNRGVKRQVFTFQFTN</sequence>